<dbReference type="InterPro" id="IPR044946">
    <property type="entry name" value="Restrct_endonuc_typeI_TRD_sf"/>
</dbReference>
<keyword evidence="3" id="KW-0238">DNA-binding</keyword>
<dbReference type="GO" id="GO:0003677">
    <property type="term" value="F:DNA binding"/>
    <property type="evidence" value="ECO:0007669"/>
    <property type="project" value="UniProtKB-KW"/>
</dbReference>
<dbReference type="InterPro" id="IPR052021">
    <property type="entry name" value="Type-I_RS_S_subunit"/>
</dbReference>
<dbReference type="GO" id="GO:0009307">
    <property type="term" value="P:DNA restriction-modification system"/>
    <property type="evidence" value="ECO:0007669"/>
    <property type="project" value="UniProtKB-KW"/>
</dbReference>
<dbReference type="GO" id="GO:0009035">
    <property type="term" value="F:type I site-specific deoxyribonuclease activity"/>
    <property type="evidence" value="ECO:0007669"/>
    <property type="project" value="UniProtKB-EC"/>
</dbReference>
<sequence>MSVPTVRLGELIELSGREKVGARDIPIMSITMRDGLIDQAERFKKRIASSEISGYKYVAFNELVVGFPIDEGVLGFQRRYPGAAVSPAYDVWRILDPDRVDISYLERYLRSPQAISAYQARMRGAVSRRRVLTKDDFREIQVPMPPVQGQRHIAAILDSADALRAKRREVIAKLDELLQSVFVEMFGDPARNPKGWPQKPLSELAKVQTGGTPPSSAAGVFDGPIPFVTPGDLGGVVAESRRTVTSDGALLSRIAAAGSTLVCCIGATIGKMGLVTRESAFNQQINSVTWHDQVDPVYGYHAMRFLGDEIAHQGASTTLPILNKGKFEKLAIMAPAKGDQEAFGRMAAAIARQCNASARQEAQLEQLFLSLQQKFFISEGQSCAAN</sequence>
<evidence type="ECO:0000313" key="5">
    <source>
        <dbReference type="EMBL" id="MBA8889820.1"/>
    </source>
</evidence>
<evidence type="ECO:0000256" key="3">
    <source>
        <dbReference type="ARBA" id="ARBA00023125"/>
    </source>
</evidence>
<gene>
    <name evidence="5" type="ORF">FHW12_004067</name>
</gene>
<keyword evidence="5" id="KW-0378">Hydrolase</keyword>
<dbReference type="EC" id="3.1.21.3" evidence="5"/>
<keyword evidence="6" id="KW-1185">Reference proteome</keyword>
<dbReference type="CDD" id="cd17293">
    <property type="entry name" value="RMtype1_S_Ppo21ORF8840P_TRD1-CR1_like"/>
    <property type="match status" value="1"/>
</dbReference>
<organism evidence="5 6">
    <name type="scientific">Dokdonella fugitiva</name>
    <dbReference type="NCBI Taxonomy" id="328517"/>
    <lineage>
        <taxon>Bacteria</taxon>
        <taxon>Pseudomonadati</taxon>
        <taxon>Pseudomonadota</taxon>
        <taxon>Gammaproteobacteria</taxon>
        <taxon>Lysobacterales</taxon>
        <taxon>Rhodanobacteraceae</taxon>
        <taxon>Dokdonella</taxon>
    </lineage>
</organism>
<proteinExistence type="inferred from homology"/>
<dbReference type="EMBL" id="JACGXL010000008">
    <property type="protein sequence ID" value="MBA8889820.1"/>
    <property type="molecule type" value="Genomic_DNA"/>
</dbReference>
<name>A0A839F9R8_9GAMM</name>
<evidence type="ECO:0000256" key="1">
    <source>
        <dbReference type="ARBA" id="ARBA00010923"/>
    </source>
</evidence>
<comment type="similarity">
    <text evidence="1">Belongs to the type-I restriction system S methylase family.</text>
</comment>
<keyword evidence="2" id="KW-0680">Restriction system</keyword>
<accession>A0A839F9R8</accession>
<dbReference type="Pfam" id="PF01420">
    <property type="entry name" value="Methylase_S"/>
    <property type="match status" value="1"/>
</dbReference>
<dbReference type="RefSeq" id="WP_182532852.1">
    <property type="nucleotide sequence ID" value="NZ_JACGXL010000008.1"/>
</dbReference>
<protein>
    <submittedName>
        <fullName evidence="5">Type I restriction enzyme S subunit</fullName>
        <ecNumber evidence="5">3.1.21.3</ecNumber>
    </submittedName>
</protein>
<reference evidence="5 6" key="1">
    <citation type="submission" date="2020-07" db="EMBL/GenBank/DDBJ databases">
        <title>Genomic Encyclopedia of Type Strains, Phase IV (KMG-V): Genome sequencing to study the core and pangenomes of soil and plant-associated prokaryotes.</title>
        <authorList>
            <person name="Whitman W."/>
        </authorList>
    </citation>
    <scope>NUCLEOTIDE SEQUENCE [LARGE SCALE GENOMIC DNA]</scope>
    <source>
        <strain evidence="5 6">RH2WT43</strain>
    </source>
</reference>
<feature type="domain" description="Type I restriction modification DNA specificity" evidence="4">
    <location>
        <begin position="193"/>
        <end position="343"/>
    </location>
</feature>
<dbReference type="InterPro" id="IPR000055">
    <property type="entry name" value="Restrct_endonuc_typeI_TRD"/>
</dbReference>
<evidence type="ECO:0000259" key="4">
    <source>
        <dbReference type="Pfam" id="PF01420"/>
    </source>
</evidence>
<dbReference type="PANTHER" id="PTHR30408">
    <property type="entry name" value="TYPE-1 RESTRICTION ENZYME ECOKI SPECIFICITY PROTEIN"/>
    <property type="match status" value="1"/>
</dbReference>
<dbReference type="AlphaFoldDB" id="A0A839F9R8"/>
<evidence type="ECO:0000313" key="6">
    <source>
        <dbReference type="Proteomes" id="UP000550401"/>
    </source>
</evidence>
<comment type="caution">
    <text evidence="5">The sequence shown here is derived from an EMBL/GenBank/DDBJ whole genome shotgun (WGS) entry which is preliminary data.</text>
</comment>
<dbReference type="PANTHER" id="PTHR30408:SF12">
    <property type="entry name" value="TYPE I RESTRICTION ENZYME MJAVIII SPECIFICITY SUBUNIT"/>
    <property type="match status" value="1"/>
</dbReference>
<dbReference type="Gene3D" id="3.90.220.20">
    <property type="entry name" value="DNA methylase specificity domains"/>
    <property type="match status" value="2"/>
</dbReference>
<evidence type="ECO:0000256" key="2">
    <source>
        <dbReference type="ARBA" id="ARBA00022747"/>
    </source>
</evidence>
<dbReference type="SUPFAM" id="SSF116734">
    <property type="entry name" value="DNA methylase specificity domain"/>
    <property type="match status" value="2"/>
</dbReference>
<dbReference type="Proteomes" id="UP000550401">
    <property type="component" value="Unassembled WGS sequence"/>
</dbReference>